<dbReference type="InParanoid" id="A0A3B5QS69"/>
<dbReference type="PANTHER" id="PTHR24231">
    <property type="entry name" value="PURINOCEPTOR-RELATED G-PROTEIN COUPLED RECEPTOR"/>
    <property type="match status" value="1"/>
</dbReference>
<dbReference type="KEGG" id="xma:106700152"/>
<feature type="transmembrane region" description="Helical" evidence="10">
    <location>
        <begin position="220"/>
        <end position="246"/>
    </location>
</feature>
<feature type="compositionally biased region" description="Polar residues" evidence="9">
    <location>
        <begin position="387"/>
        <end position="401"/>
    </location>
</feature>
<keyword evidence="6 10" id="KW-0472">Membrane</keyword>
<organism evidence="12 13">
    <name type="scientific">Xiphophorus maculatus</name>
    <name type="common">Southern platyfish</name>
    <name type="synonym">Platypoecilus maculatus</name>
    <dbReference type="NCBI Taxonomy" id="8083"/>
    <lineage>
        <taxon>Eukaryota</taxon>
        <taxon>Metazoa</taxon>
        <taxon>Chordata</taxon>
        <taxon>Craniata</taxon>
        <taxon>Vertebrata</taxon>
        <taxon>Euteleostomi</taxon>
        <taxon>Actinopterygii</taxon>
        <taxon>Neopterygii</taxon>
        <taxon>Teleostei</taxon>
        <taxon>Neoteleostei</taxon>
        <taxon>Acanthomorphata</taxon>
        <taxon>Ovalentaria</taxon>
        <taxon>Atherinomorphae</taxon>
        <taxon>Cyprinodontiformes</taxon>
        <taxon>Poeciliidae</taxon>
        <taxon>Poeciliinae</taxon>
        <taxon>Xiphophorus</taxon>
    </lineage>
</organism>
<feature type="region of interest" description="Disordered" evidence="9">
    <location>
        <begin position="381"/>
        <end position="413"/>
    </location>
</feature>
<feature type="transmembrane region" description="Helical" evidence="10">
    <location>
        <begin position="267"/>
        <end position="287"/>
    </location>
</feature>
<dbReference type="STRING" id="8083.ENSXMAP00000033421"/>
<protein>
    <submittedName>
        <fullName evidence="12">Cysteinyl leukotriene receptor 2-like</fullName>
    </submittedName>
</protein>
<dbReference type="Gene3D" id="1.20.1070.10">
    <property type="entry name" value="Rhodopsin 7-helix transmembrane proteins"/>
    <property type="match status" value="1"/>
</dbReference>
<feature type="transmembrane region" description="Helical" evidence="10">
    <location>
        <begin position="307"/>
        <end position="332"/>
    </location>
</feature>
<dbReference type="AlphaFoldDB" id="A0A3B5QS69"/>
<keyword evidence="13" id="KW-1185">Reference proteome</keyword>
<dbReference type="Proteomes" id="UP000002852">
    <property type="component" value="Unassembled WGS sequence"/>
</dbReference>
<evidence type="ECO:0000256" key="9">
    <source>
        <dbReference type="SAM" id="MobiDB-lite"/>
    </source>
</evidence>
<dbReference type="OrthoDB" id="9990906at2759"/>
<dbReference type="SUPFAM" id="SSF81321">
    <property type="entry name" value="Family A G protein-coupled receptor-like"/>
    <property type="match status" value="1"/>
</dbReference>
<reference evidence="13" key="1">
    <citation type="submission" date="2012-01" db="EMBL/GenBank/DDBJ databases">
        <authorList>
            <person name="Walter R."/>
            <person name="Schartl M."/>
            <person name="Warren W."/>
        </authorList>
    </citation>
    <scope>NUCLEOTIDE SEQUENCE [LARGE SCALE GENOMIC DNA]</scope>
    <source>
        <strain evidence="13">JP 163 A</strain>
    </source>
</reference>
<feature type="transmembrane region" description="Helical" evidence="10">
    <location>
        <begin position="170"/>
        <end position="190"/>
    </location>
</feature>
<keyword evidence="5" id="KW-0297">G-protein coupled receptor</keyword>
<dbReference type="PANTHER" id="PTHR24231:SF52">
    <property type="entry name" value="CYSTEINYL LEUKOTRIENE RECEPTOR 2-LIKE"/>
    <property type="match status" value="1"/>
</dbReference>
<proteinExistence type="predicted"/>
<dbReference type="PROSITE" id="PS50262">
    <property type="entry name" value="G_PROTEIN_RECEP_F1_2"/>
    <property type="match status" value="1"/>
</dbReference>
<dbReference type="GO" id="GO:0004930">
    <property type="term" value="F:G protein-coupled receptor activity"/>
    <property type="evidence" value="ECO:0007669"/>
    <property type="project" value="UniProtKB-KW"/>
</dbReference>
<keyword evidence="3 10" id="KW-0812">Transmembrane</keyword>
<accession>A0A3B5QS69</accession>
<keyword evidence="7" id="KW-0675">Receptor</keyword>
<dbReference type="CDD" id="cd14982">
    <property type="entry name" value="7tmA_purinoceptor-like"/>
    <property type="match status" value="1"/>
</dbReference>
<comment type="subcellular location">
    <subcellularLocation>
        <location evidence="1">Cell membrane</location>
        <topology evidence="1">Multi-pass membrane protein</topology>
    </subcellularLocation>
</comment>
<reference evidence="12" key="4">
    <citation type="submission" date="2025-09" db="UniProtKB">
        <authorList>
            <consortium name="Ensembl"/>
        </authorList>
    </citation>
    <scope>IDENTIFICATION</scope>
    <source>
        <strain evidence="12">JP 163 A</strain>
    </source>
</reference>
<evidence type="ECO:0000313" key="12">
    <source>
        <dbReference type="Ensembl" id="ENSXMAP00000033421.1"/>
    </source>
</evidence>
<reference evidence="12" key="3">
    <citation type="submission" date="2025-08" db="UniProtKB">
        <authorList>
            <consortium name="Ensembl"/>
        </authorList>
    </citation>
    <scope>IDENTIFICATION</scope>
    <source>
        <strain evidence="12">JP 163 A</strain>
    </source>
</reference>
<evidence type="ECO:0000256" key="8">
    <source>
        <dbReference type="ARBA" id="ARBA00023224"/>
    </source>
</evidence>
<dbReference type="GeneID" id="106700152"/>
<sequence length="413" mass="47233">MAGADRNRTGTWMKELQAEPAARLEDWLAGNTTAPNSSINTRTCPHDDDEFKYNAYILTYFLVFPVAFLCNILALVVFFRQKKRRRKPAYVIMVNLALSDGSFSLTLPLRLAYYMNKGHWSFPDWVCRLCVYTFYVNLYSSILFLTFLSLLRWFSIVYPLHHKKVKSFKLALLTCLGIWLFVAVSSLPFLGSGVNKRGGIPRCFEPATPQSWSRILSMNYVALIFGFVLPFFTIILCCTKIIHCLTHPHYSQDPKTRMKLRKKNQRSVHLLIMVIATFLLCFLPYHVIRTLHLYAVNGGWNCGVTNLLQRAVAITLCMAASNSVVNPLLYYYSTKNFKEDIEHTRLHISKRLSFRSGSLRSTGRAGSLKVKTQQGLSIKAEDMEQSPLKTQHPATDQQIQMTEKPLGLEETCD</sequence>
<evidence type="ECO:0000256" key="7">
    <source>
        <dbReference type="ARBA" id="ARBA00023170"/>
    </source>
</evidence>
<dbReference type="CTD" id="100334963"/>
<evidence type="ECO:0000256" key="3">
    <source>
        <dbReference type="ARBA" id="ARBA00022692"/>
    </source>
</evidence>
<name>A0A3B5QS69_XIPMA</name>
<evidence type="ECO:0000256" key="1">
    <source>
        <dbReference type="ARBA" id="ARBA00004651"/>
    </source>
</evidence>
<dbReference type="RefSeq" id="XP_014330024.1">
    <property type="nucleotide sequence ID" value="XM_014474538.2"/>
</dbReference>
<evidence type="ECO:0000256" key="4">
    <source>
        <dbReference type="ARBA" id="ARBA00022989"/>
    </source>
</evidence>
<evidence type="ECO:0000256" key="10">
    <source>
        <dbReference type="SAM" id="Phobius"/>
    </source>
</evidence>
<evidence type="ECO:0000256" key="2">
    <source>
        <dbReference type="ARBA" id="ARBA00022475"/>
    </source>
</evidence>
<dbReference type="InterPro" id="IPR017452">
    <property type="entry name" value="GPCR_Rhodpsn_7TM"/>
</dbReference>
<evidence type="ECO:0000313" key="13">
    <source>
        <dbReference type="Proteomes" id="UP000002852"/>
    </source>
</evidence>
<feature type="transmembrane region" description="Helical" evidence="10">
    <location>
        <begin position="55"/>
        <end position="78"/>
    </location>
</feature>
<feature type="domain" description="G-protein coupled receptors family 1 profile" evidence="11">
    <location>
        <begin position="70"/>
        <end position="330"/>
    </location>
</feature>
<evidence type="ECO:0000256" key="5">
    <source>
        <dbReference type="ARBA" id="ARBA00023040"/>
    </source>
</evidence>
<dbReference type="OMA" id="ARTLWIC"/>
<dbReference type="GO" id="GO:0005886">
    <property type="term" value="C:plasma membrane"/>
    <property type="evidence" value="ECO:0007669"/>
    <property type="project" value="UniProtKB-SubCell"/>
</dbReference>
<feature type="transmembrane region" description="Helical" evidence="10">
    <location>
        <begin position="134"/>
        <end position="158"/>
    </location>
</feature>
<dbReference type="Ensembl" id="ENSXMAT00000026102.1">
    <property type="protein sequence ID" value="ENSXMAP00000033421.1"/>
    <property type="gene ID" value="ENSXMAG00000002335.2"/>
</dbReference>
<dbReference type="Pfam" id="PF00001">
    <property type="entry name" value="7tm_1"/>
    <property type="match status" value="1"/>
</dbReference>
<dbReference type="PRINTS" id="PR00237">
    <property type="entry name" value="GPCRRHODOPSN"/>
</dbReference>
<evidence type="ECO:0000259" key="11">
    <source>
        <dbReference type="PROSITE" id="PS50262"/>
    </source>
</evidence>
<reference evidence="13" key="2">
    <citation type="journal article" date="2013" name="Nat. Genet.">
        <title>The genome of the platyfish, Xiphophorus maculatus, provides insights into evolutionary adaptation and several complex traits.</title>
        <authorList>
            <person name="Schartl M."/>
            <person name="Walter R.B."/>
            <person name="Shen Y."/>
            <person name="Garcia T."/>
            <person name="Catchen J."/>
            <person name="Amores A."/>
            <person name="Braasch I."/>
            <person name="Chalopin D."/>
            <person name="Volff J.N."/>
            <person name="Lesch K.P."/>
            <person name="Bisazza A."/>
            <person name="Minx P."/>
            <person name="Hillier L."/>
            <person name="Wilson R.K."/>
            <person name="Fuerstenberg S."/>
            <person name="Boore J."/>
            <person name="Searle S."/>
            <person name="Postlethwait J.H."/>
            <person name="Warren W.C."/>
        </authorList>
    </citation>
    <scope>NUCLEOTIDE SEQUENCE [LARGE SCALE GENOMIC DNA]</scope>
    <source>
        <strain evidence="13">JP 163 A</strain>
    </source>
</reference>
<dbReference type="GeneTree" id="ENSGT01150000286937"/>
<dbReference type="PRINTS" id="PR01157">
    <property type="entry name" value="P2YPURNOCPTR"/>
</dbReference>
<evidence type="ECO:0000256" key="6">
    <source>
        <dbReference type="ARBA" id="ARBA00023136"/>
    </source>
</evidence>
<keyword evidence="8" id="KW-0807">Transducer</keyword>
<keyword evidence="2" id="KW-1003">Cell membrane</keyword>
<dbReference type="InterPro" id="IPR000276">
    <property type="entry name" value="GPCR_Rhodpsn"/>
</dbReference>
<feature type="transmembrane region" description="Helical" evidence="10">
    <location>
        <begin position="90"/>
        <end position="114"/>
    </location>
</feature>
<keyword evidence="4 10" id="KW-1133">Transmembrane helix</keyword>